<gene>
    <name evidence="1" type="ORF">E6C50_11860</name>
</gene>
<dbReference type="Proteomes" id="UP000307507">
    <property type="component" value="Unassembled WGS sequence"/>
</dbReference>
<evidence type="ECO:0000313" key="1">
    <source>
        <dbReference type="EMBL" id="THF49439.1"/>
    </source>
</evidence>
<proteinExistence type="predicted"/>
<protein>
    <submittedName>
        <fullName evidence="1">Uncharacterized protein</fullName>
    </submittedName>
</protein>
<sequence length="104" mass="11597">MKTAIASIVHGIEQKHVNDPTVPDDLDRIVTMILSDLPQAIDAINNLDLNTLGWIASRFEAISYKAQHKEFVMCLEGLLVKFPNSTILRQDVLEGVAAYYGEIE</sequence>
<dbReference type="AlphaFoldDB" id="A0A4S3ZUL1"/>
<comment type="caution">
    <text evidence="1">The sequence shown here is derived from an EMBL/GenBank/DDBJ whole genome shotgun (WGS) entry which is preliminary data.</text>
</comment>
<dbReference type="RefSeq" id="WP_136403447.1">
    <property type="nucleotide sequence ID" value="NZ_SSNZ01000005.1"/>
</dbReference>
<dbReference type="OrthoDB" id="1190548at2"/>
<evidence type="ECO:0000313" key="2">
    <source>
        <dbReference type="Proteomes" id="UP000307507"/>
    </source>
</evidence>
<name>A0A4S3ZUL1_9FLAO</name>
<organism evidence="1 2">
    <name type="scientific">Flavobacterium supellecticarium</name>
    <dbReference type="NCBI Taxonomy" id="2565924"/>
    <lineage>
        <taxon>Bacteria</taxon>
        <taxon>Pseudomonadati</taxon>
        <taxon>Bacteroidota</taxon>
        <taxon>Flavobacteriia</taxon>
        <taxon>Flavobacteriales</taxon>
        <taxon>Flavobacteriaceae</taxon>
        <taxon>Flavobacterium</taxon>
    </lineage>
</organism>
<dbReference type="EMBL" id="SSNZ01000005">
    <property type="protein sequence ID" value="THF49439.1"/>
    <property type="molecule type" value="Genomic_DNA"/>
</dbReference>
<accession>A0A4S3ZUL1</accession>
<keyword evidence="2" id="KW-1185">Reference proteome</keyword>
<reference evidence="1 2" key="1">
    <citation type="submission" date="2019-04" db="EMBL/GenBank/DDBJ databases">
        <title>Flavobacterium sp. nov. isolated from construction timber.</title>
        <authorList>
            <person name="Lin S.-Y."/>
            <person name="Chang C.-T."/>
            <person name="Young C.-C."/>
        </authorList>
    </citation>
    <scope>NUCLEOTIDE SEQUENCE [LARGE SCALE GENOMIC DNA]</scope>
    <source>
        <strain evidence="1 2">CC-CTC003</strain>
    </source>
</reference>